<comment type="similarity">
    <text evidence="2">Belongs to the ABC-2 integral membrane protein family.</text>
</comment>
<name>A0A840BSP8_9HYPH</name>
<dbReference type="Proteomes" id="UP000577362">
    <property type="component" value="Unassembled WGS sequence"/>
</dbReference>
<protein>
    <submittedName>
        <fullName evidence="10">ABC-2 type transport system permease protein</fullName>
    </submittedName>
</protein>
<comment type="subcellular location">
    <subcellularLocation>
        <location evidence="1">Cell membrane</location>
        <topology evidence="1">Multi-pass membrane protein</topology>
    </subcellularLocation>
</comment>
<comment type="caution">
    <text evidence="10">The sequence shown here is derived from an EMBL/GenBank/DDBJ whole genome shotgun (WGS) entry which is preliminary data.</text>
</comment>
<dbReference type="PANTHER" id="PTHR30294:SF47">
    <property type="entry name" value="INNER MEMBRANE TRANSPORT PERMEASE YHHJ"/>
    <property type="match status" value="1"/>
</dbReference>
<keyword evidence="7 8" id="KW-0472">Membrane</keyword>
<dbReference type="Pfam" id="PF12698">
    <property type="entry name" value="ABC2_membrane_3"/>
    <property type="match status" value="1"/>
</dbReference>
<evidence type="ECO:0000256" key="3">
    <source>
        <dbReference type="ARBA" id="ARBA00022448"/>
    </source>
</evidence>
<evidence type="ECO:0000256" key="1">
    <source>
        <dbReference type="ARBA" id="ARBA00004651"/>
    </source>
</evidence>
<dbReference type="RefSeq" id="WP_019400197.1">
    <property type="nucleotide sequence ID" value="NZ_JACIEN010000001.1"/>
</dbReference>
<dbReference type="AlphaFoldDB" id="A0A840BSP8"/>
<dbReference type="InterPro" id="IPR013525">
    <property type="entry name" value="ABC2_TM"/>
</dbReference>
<feature type="transmembrane region" description="Helical" evidence="8">
    <location>
        <begin position="358"/>
        <end position="376"/>
    </location>
</feature>
<keyword evidence="6 8" id="KW-1133">Transmembrane helix</keyword>
<feature type="transmembrane region" description="Helical" evidence="8">
    <location>
        <begin position="38"/>
        <end position="55"/>
    </location>
</feature>
<evidence type="ECO:0000256" key="8">
    <source>
        <dbReference type="SAM" id="Phobius"/>
    </source>
</evidence>
<dbReference type="InterPro" id="IPR051449">
    <property type="entry name" value="ABC-2_transporter_component"/>
</dbReference>
<keyword evidence="4" id="KW-1003">Cell membrane</keyword>
<evidence type="ECO:0000313" key="11">
    <source>
        <dbReference type="Proteomes" id="UP000577362"/>
    </source>
</evidence>
<gene>
    <name evidence="10" type="ORF">GGR16_001036</name>
</gene>
<evidence type="ECO:0000256" key="5">
    <source>
        <dbReference type="ARBA" id="ARBA00022692"/>
    </source>
</evidence>
<feature type="transmembrane region" description="Helical" evidence="8">
    <location>
        <begin position="299"/>
        <end position="317"/>
    </location>
</feature>
<dbReference type="PROSITE" id="PS51012">
    <property type="entry name" value="ABC_TM2"/>
    <property type="match status" value="1"/>
</dbReference>
<evidence type="ECO:0000313" key="10">
    <source>
        <dbReference type="EMBL" id="MBB4016030.1"/>
    </source>
</evidence>
<organism evidence="10 11">
    <name type="scientific">Chelatococcus caeni</name>
    <dbReference type="NCBI Taxonomy" id="1348468"/>
    <lineage>
        <taxon>Bacteria</taxon>
        <taxon>Pseudomonadati</taxon>
        <taxon>Pseudomonadota</taxon>
        <taxon>Alphaproteobacteria</taxon>
        <taxon>Hyphomicrobiales</taxon>
        <taxon>Chelatococcaceae</taxon>
        <taxon>Chelatococcus</taxon>
    </lineage>
</organism>
<feature type="transmembrane region" description="Helical" evidence="8">
    <location>
        <begin position="190"/>
        <end position="214"/>
    </location>
</feature>
<evidence type="ECO:0000256" key="7">
    <source>
        <dbReference type="ARBA" id="ARBA00023136"/>
    </source>
</evidence>
<dbReference type="InterPro" id="IPR047817">
    <property type="entry name" value="ABC2_TM_bact-type"/>
</dbReference>
<accession>A0A840BSP8</accession>
<sequence length="389" mass="41821">MSGQSKRHRLSARGIGGHVANVLRLAVKELRSIRADPVLVALILYTFTFAIYSVATGAKTEAENMAIAVVDEDRSSLSRRLQDAFLPPLFKTPVEIGAGGIDAAMDAGRFVFVLVIPPRFEADLLAGRHPELQVNVDATAMTQAGNGAVYVQNILTNEITAFLQRREGSAILPVNVVVRAMFNPNLTSSWFTSVMQVINNITMLAVILTGAALIREREHGTVEHLLVMPVTPVEIMLAKILANGLVIVAAAFVSLIVVVEWLLAVPIAGSILLFLAGAVLYQFSVAALGILIATFSTSMAQFGLLAIPVLIVLNLLSGSTTPMESMPEWLQYVMQISPTTHFVAFSQAVLYRGAGLRIVLPQMLALAAIGVVYFAVSLGRFRKVIFNAG</sequence>
<evidence type="ECO:0000256" key="2">
    <source>
        <dbReference type="ARBA" id="ARBA00007783"/>
    </source>
</evidence>
<dbReference type="GO" id="GO:0005886">
    <property type="term" value="C:plasma membrane"/>
    <property type="evidence" value="ECO:0007669"/>
    <property type="project" value="UniProtKB-SubCell"/>
</dbReference>
<dbReference type="EMBL" id="JACIEN010000001">
    <property type="protein sequence ID" value="MBB4016030.1"/>
    <property type="molecule type" value="Genomic_DNA"/>
</dbReference>
<dbReference type="Gene3D" id="3.40.1710.10">
    <property type="entry name" value="abc type-2 transporter like domain"/>
    <property type="match status" value="1"/>
</dbReference>
<dbReference type="PANTHER" id="PTHR30294">
    <property type="entry name" value="MEMBRANE COMPONENT OF ABC TRANSPORTER YHHJ-RELATED"/>
    <property type="match status" value="1"/>
</dbReference>
<feature type="transmembrane region" description="Helical" evidence="8">
    <location>
        <begin position="271"/>
        <end position="292"/>
    </location>
</feature>
<proteinExistence type="inferred from homology"/>
<reference evidence="10 11" key="1">
    <citation type="submission" date="2020-08" db="EMBL/GenBank/DDBJ databases">
        <title>Genomic Encyclopedia of Type Strains, Phase IV (KMG-IV): sequencing the most valuable type-strain genomes for metagenomic binning, comparative biology and taxonomic classification.</title>
        <authorList>
            <person name="Goeker M."/>
        </authorList>
    </citation>
    <scope>NUCLEOTIDE SEQUENCE [LARGE SCALE GENOMIC DNA]</scope>
    <source>
        <strain evidence="10 11">DSM 103737</strain>
    </source>
</reference>
<feature type="transmembrane region" description="Helical" evidence="8">
    <location>
        <begin position="235"/>
        <end position="259"/>
    </location>
</feature>
<keyword evidence="11" id="KW-1185">Reference proteome</keyword>
<feature type="domain" description="ABC transmembrane type-2" evidence="9">
    <location>
        <begin position="148"/>
        <end position="384"/>
    </location>
</feature>
<evidence type="ECO:0000256" key="4">
    <source>
        <dbReference type="ARBA" id="ARBA00022475"/>
    </source>
</evidence>
<keyword evidence="3" id="KW-0813">Transport</keyword>
<evidence type="ECO:0000259" key="9">
    <source>
        <dbReference type="PROSITE" id="PS51012"/>
    </source>
</evidence>
<dbReference type="GO" id="GO:0140359">
    <property type="term" value="F:ABC-type transporter activity"/>
    <property type="evidence" value="ECO:0007669"/>
    <property type="project" value="InterPro"/>
</dbReference>
<evidence type="ECO:0000256" key="6">
    <source>
        <dbReference type="ARBA" id="ARBA00022989"/>
    </source>
</evidence>
<keyword evidence="5 8" id="KW-0812">Transmembrane</keyword>